<evidence type="ECO:0000256" key="1">
    <source>
        <dbReference type="SAM" id="MobiDB-lite"/>
    </source>
</evidence>
<feature type="region of interest" description="Disordered" evidence="1">
    <location>
        <begin position="67"/>
        <end position="116"/>
    </location>
</feature>
<reference evidence="2" key="1">
    <citation type="submission" date="2018-01" db="EMBL/GenBank/DDBJ databases">
        <title>An insight into the sialome of Amazonian anophelines.</title>
        <authorList>
            <person name="Ribeiro J.M."/>
            <person name="Scarpassa V."/>
            <person name="Calvo E."/>
        </authorList>
    </citation>
    <scope>NUCLEOTIDE SEQUENCE</scope>
</reference>
<accession>A0A2M4DHY6</accession>
<protein>
    <submittedName>
        <fullName evidence="2">Putative secreted protein</fullName>
    </submittedName>
</protein>
<name>A0A2M4DHY6_ANODA</name>
<proteinExistence type="predicted"/>
<sequence>MTRSAHAVHPVSGVCVLLCAPAAVCRRLFTSLAHARGLHNLESVLPRRPRGSYLFFFFFFLSFVDSPTPPPPTRPLCPSLTGHNRRDRRNRDKFAKNAFRASGREEKKTTQRATTG</sequence>
<evidence type="ECO:0000313" key="2">
    <source>
        <dbReference type="EMBL" id="MBW77184.1"/>
    </source>
</evidence>
<dbReference type="EMBL" id="GGFL01013006">
    <property type="protein sequence ID" value="MBW77184.1"/>
    <property type="molecule type" value="Transcribed_RNA"/>
</dbReference>
<organism evidence="2">
    <name type="scientific">Anopheles darlingi</name>
    <name type="common">Mosquito</name>
    <dbReference type="NCBI Taxonomy" id="43151"/>
    <lineage>
        <taxon>Eukaryota</taxon>
        <taxon>Metazoa</taxon>
        <taxon>Ecdysozoa</taxon>
        <taxon>Arthropoda</taxon>
        <taxon>Hexapoda</taxon>
        <taxon>Insecta</taxon>
        <taxon>Pterygota</taxon>
        <taxon>Neoptera</taxon>
        <taxon>Endopterygota</taxon>
        <taxon>Diptera</taxon>
        <taxon>Nematocera</taxon>
        <taxon>Culicoidea</taxon>
        <taxon>Culicidae</taxon>
        <taxon>Anophelinae</taxon>
        <taxon>Anopheles</taxon>
    </lineage>
</organism>
<dbReference type="AlphaFoldDB" id="A0A2M4DHY6"/>